<dbReference type="AlphaFoldDB" id="A0A2G2ZRU0"/>
<dbReference type="STRING" id="4072.A0A2G2ZRU0"/>
<evidence type="ECO:0000256" key="1">
    <source>
        <dbReference type="ARBA" id="ARBA00022741"/>
    </source>
</evidence>
<dbReference type="PANTHER" id="PTHR43381">
    <property type="entry name" value="TRANSLATION INITIATION FACTOR IF-2-RELATED"/>
    <property type="match status" value="1"/>
</dbReference>
<gene>
    <name evidence="4" type="ORF">T459_13135</name>
</gene>
<evidence type="ECO:0000256" key="2">
    <source>
        <dbReference type="ARBA" id="ARBA00023134"/>
    </source>
</evidence>
<protein>
    <submittedName>
        <fullName evidence="4">Uncharacterized protein</fullName>
    </submittedName>
</protein>
<dbReference type="EMBL" id="AYRZ02000004">
    <property type="protein sequence ID" value="PHT84692.1"/>
    <property type="molecule type" value="Genomic_DNA"/>
</dbReference>
<accession>A0A2G2ZRU0</accession>
<organism evidence="4 5">
    <name type="scientific">Capsicum annuum</name>
    <name type="common">Capsicum pepper</name>
    <dbReference type="NCBI Taxonomy" id="4072"/>
    <lineage>
        <taxon>Eukaryota</taxon>
        <taxon>Viridiplantae</taxon>
        <taxon>Streptophyta</taxon>
        <taxon>Embryophyta</taxon>
        <taxon>Tracheophyta</taxon>
        <taxon>Spermatophyta</taxon>
        <taxon>Magnoliopsida</taxon>
        <taxon>eudicotyledons</taxon>
        <taxon>Gunneridae</taxon>
        <taxon>Pentapetalae</taxon>
        <taxon>asterids</taxon>
        <taxon>lamiids</taxon>
        <taxon>Solanales</taxon>
        <taxon>Solanaceae</taxon>
        <taxon>Solanoideae</taxon>
        <taxon>Capsiceae</taxon>
        <taxon>Capsicum</taxon>
    </lineage>
</organism>
<dbReference type="InterPro" id="IPR015760">
    <property type="entry name" value="TIF_IF2"/>
</dbReference>
<feature type="compositionally biased region" description="Low complexity" evidence="3">
    <location>
        <begin position="1"/>
        <end position="12"/>
    </location>
</feature>
<dbReference type="Proteomes" id="UP000222542">
    <property type="component" value="Unassembled WGS sequence"/>
</dbReference>
<reference evidence="4 5" key="2">
    <citation type="journal article" date="2017" name="Genome Biol.">
        <title>New reference genome sequences of hot pepper reveal the massive evolution of plant disease-resistance genes by retroduplication.</title>
        <authorList>
            <person name="Kim S."/>
            <person name="Park J."/>
            <person name="Yeom S.I."/>
            <person name="Kim Y.M."/>
            <person name="Seo E."/>
            <person name="Kim K.T."/>
            <person name="Kim M.S."/>
            <person name="Lee J.M."/>
            <person name="Cheong K."/>
            <person name="Shin H.S."/>
            <person name="Kim S.B."/>
            <person name="Han K."/>
            <person name="Lee J."/>
            <person name="Park M."/>
            <person name="Lee H.A."/>
            <person name="Lee H.Y."/>
            <person name="Lee Y."/>
            <person name="Oh S."/>
            <person name="Lee J.H."/>
            <person name="Choi E."/>
            <person name="Choi E."/>
            <person name="Lee S.E."/>
            <person name="Jeon J."/>
            <person name="Kim H."/>
            <person name="Choi G."/>
            <person name="Song H."/>
            <person name="Lee J."/>
            <person name="Lee S.C."/>
            <person name="Kwon J.K."/>
            <person name="Lee H.Y."/>
            <person name="Koo N."/>
            <person name="Hong Y."/>
            <person name="Kim R.W."/>
            <person name="Kang W.H."/>
            <person name="Huh J.H."/>
            <person name="Kang B.C."/>
            <person name="Yang T.J."/>
            <person name="Lee Y.H."/>
            <person name="Bennetzen J.L."/>
            <person name="Choi D."/>
        </authorList>
    </citation>
    <scope>NUCLEOTIDE SEQUENCE [LARGE SCALE GENOMIC DNA]</scope>
    <source>
        <strain evidence="5">cv. CM334</strain>
    </source>
</reference>
<feature type="region of interest" description="Disordered" evidence="3">
    <location>
        <begin position="1"/>
        <end position="147"/>
    </location>
</feature>
<feature type="region of interest" description="Disordered" evidence="3">
    <location>
        <begin position="206"/>
        <end position="275"/>
    </location>
</feature>
<keyword evidence="1" id="KW-0547">Nucleotide-binding</keyword>
<feature type="compositionally biased region" description="Basic residues" evidence="3">
    <location>
        <begin position="13"/>
        <end position="23"/>
    </location>
</feature>
<reference evidence="4 5" key="1">
    <citation type="journal article" date="2014" name="Nat. Genet.">
        <title>Genome sequence of the hot pepper provides insights into the evolution of pungency in Capsicum species.</title>
        <authorList>
            <person name="Kim S."/>
            <person name="Park M."/>
            <person name="Yeom S.I."/>
            <person name="Kim Y.M."/>
            <person name="Lee J.M."/>
            <person name="Lee H.A."/>
            <person name="Seo E."/>
            <person name="Choi J."/>
            <person name="Cheong K."/>
            <person name="Kim K.T."/>
            <person name="Jung K."/>
            <person name="Lee G.W."/>
            <person name="Oh S.K."/>
            <person name="Bae C."/>
            <person name="Kim S.B."/>
            <person name="Lee H.Y."/>
            <person name="Kim S.Y."/>
            <person name="Kim M.S."/>
            <person name="Kang B.C."/>
            <person name="Jo Y.D."/>
            <person name="Yang H.B."/>
            <person name="Jeong H.J."/>
            <person name="Kang W.H."/>
            <person name="Kwon J.K."/>
            <person name="Shin C."/>
            <person name="Lim J.Y."/>
            <person name="Park J.H."/>
            <person name="Huh J.H."/>
            <person name="Kim J.S."/>
            <person name="Kim B.D."/>
            <person name="Cohen O."/>
            <person name="Paran I."/>
            <person name="Suh M.C."/>
            <person name="Lee S.B."/>
            <person name="Kim Y.K."/>
            <person name="Shin Y."/>
            <person name="Noh S.J."/>
            <person name="Park J."/>
            <person name="Seo Y.S."/>
            <person name="Kwon S.Y."/>
            <person name="Kim H.A."/>
            <person name="Park J.M."/>
            <person name="Kim H.J."/>
            <person name="Choi S.B."/>
            <person name="Bosland P.W."/>
            <person name="Reeves G."/>
            <person name="Jo S.H."/>
            <person name="Lee B.W."/>
            <person name="Cho H.T."/>
            <person name="Choi H.S."/>
            <person name="Lee M.S."/>
            <person name="Yu Y."/>
            <person name="Do Choi Y."/>
            <person name="Park B.S."/>
            <person name="van Deynze A."/>
            <person name="Ashrafi H."/>
            <person name="Hill T."/>
            <person name="Kim W.T."/>
            <person name="Pai H.S."/>
            <person name="Ahn H.K."/>
            <person name="Yeam I."/>
            <person name="Giovannoni J.J."/>
            <person name="Rose J.K."/>
            <person name="Sorensen I."/>
            <person name="Lee S.J."/>
            <person name="Kim R.W."/>
            <person name="Choi I.Y."/>
            <person name="Choi B.S."/>
            <person name="Lim J.S."/>
            <person name="Lee Y.H."/>
            <person name="Choi D."/>
        </authorList>
    </citation>
    <scope>NUCLEOTIDE SEQUENCE [LARGE SCALE GENOMIC DNA]</scope>
    <source>
        <strain evidence="5">cv. CM334</strain>
    </source>
</reference>
<feature type="compositionally biased region" description="Basic residues" evidence="3">
    <location>
        <begin position="69"/>
        <end position="78"/>
    </location>
</feature>
<name>A0A2G2ZRU0_CAPAN</name>
<feature type="compositionally biased region" description="Basic and acidic residues" evidence="3">
    <location>
        <begin position="107"/>
        <end position="147"/>
    </location>
</feature>
<keyword evidence="2" id="KW-0342">GTP-binding</keyword>
<evidence type="ECO:0000313" key="4">
    <source>
        <dbReference type="EMBL" id="PHT84692.1"/>
    </source>
</evidence>
<dbReference type="Gramene" id="PHT84692">
    <property type="protein sequence ID" value="PHT84692"/>
    <property type="gene ID" value="T459_13135"/>
</dbReference>
<feature type="compositionally biased region" description="Acidic residues" evidence="3">
    <location>
        <begin position="259"/>
        <end position="274"/>
    </location>
</feature>
<comment type="caution">
    <text evidence="4">The sequence shown here is derived from an EMBL/GenBank/DDBJ whole genome shotgun (WGS) entry which is preliminary data.</text>
</comment>
<keyword evidence="5" id="KW-1185">Reference proteome</keyword>
<feature type="region of interest" description="Disordered" evidence="3">
    <location>
        <begin position="159"/>
        <end position="191"/>
    </location>
</feature>
<proteinExistence type="predicted"/>
<evidence type="ECO:0000313" key="5">
    <source>
        <dbReference type="Proteomes" id="UP000222542"/>
    </source>
</evidence>
<sequence length="444" mass="51682">MRLMNKKSTQQRFQRRKQRKRRVGVQFDKMRTMRLTKSWPTVVKSAPALMSEEKLPESTVESAEENNSKKNKNKKKKEKEKERKAAAAVLGMEEETNKNDGTNGKLGDGKKQSRQVKEMQERLKRTKEVEERRKKDEEERLRKEEEERLRLEEVERLEEEKKRLKKEREKEKMLRKKQEEKLLTGKQKEEARRLEAMRKQFLTGGRVEVSRKEATKRPIYQAKKTKPQGQTNGKAKDESQVPENQQENVFEIYSKSEVADADAEEDGIEEDEEWDARSWDAANLNVPGKSAFEDEEIDPQPIITKEIKATMSAASNAAPTIPDNADGNTAQRPGCVLTSISPFCAFVADGKKFKVTTYVKPWYSIASYIGRYYVALQEIKNGIHYHGTQGMYQEDMYVCRGEMFNMERDQLTIEKNQELQIILQQYNDLSEPPTNLLPLRSHDH</sequence>
<dbReference type="PANTHER" id="PTHR43381:SF4">
    <property type="entry name" value="EUKARYOTIC TRANSLATION INITIATION FACTOR 5B"/>
    <property type="match status" value="1"/>
</dbReference>
<evidence type="ECO:0000256" key="3">
    <source>
        <dbReference type="SAM" id="MobiDB-lite"/>
    </source>
</evidence>
<dbReference type="GO" id="GO:0005525">
    <property type="term" value="F:GTP binding"/>
    <property type="evidence" value="ECO:0007669"/>
    <property type="project" value="UniProtKB-KW"/>
</dbReference>